<sequence>MQNIINVNNPYGSTNKKFTSKLTFQTGEKFSARVIGTGDSKKEVSLRLIDGWQFSAEVEGDIDLDYRGIKRFVVEGFEDGKLKIKALKGEGASEDNIASSINSILEENGLSEEDGALLIKMLKHNIDLNKENISKIKNLVDFKEKILSDPQKESAFIAKYLNSKSIDINSTEGKKIEKVLKEFFNELKDISIDDLLFIIENDIPLDKESIQSFKNMFKGDSDLYALLKNIDEMLEESNNSKEVPTILEEVQEVKIEELEVPKAEVIERGTLDEKKVEDILSQGIKDVLKMDMNINKDSLSDLTSVLNRYTKNNLLNNLDEFCKIGKINIDDMLEYIAKGEFNVQDFENLFLLVDIGEQQISNYKDQLKLEIKNMFPQELILTENEINNLTAFMEEKTEAQSLTNFKKVLSNVSEDMSKSISILDNLSEESIAKILNIQSKEGLSSNATVKFLMEFVKDAKKHDGLNMLKENLGEVLNSTVVENSETLLGVESSKDKSLIQEKVANTISNELLKEGAEAVKNQINIKTEDMKNIIKSILNKSLEGKDNINNILSIIRDNISDFKVFNTISNQYYYMNLPISLNYSEYPCKIIIKDKREEGKKIDSKDVKMVVTVKTQFLGEVDGFIKVKNNFMNLEIKSHEKFTDILNKKKQVLVESLEGLGYQCEIKVSKKQVVSDIINCREFFNDSDFTALNVMV</sequence>
<proteinExistence type="predicted"/>
<evidence type="ECO:0000313" key="1">
    <source>
        <dbReference type="EMBL" id="MBU5591409.1"/>
    </source>
</evidence>
<name>A0ABS6EYV4_9CLOT</name>
<protein>
    <recommendedName>
        <fullName evidence="3">Rhoptry protein</fullName>
    </recommendedName>
</protein>
<keyword evidence="2" id="KW-1185">Reference proteome</keyword>
<gene>
    <name evidence="1" type="ORF">KQI89_06510</name>
</gene>
<reference evidence="1 2" key="1">
    <citation type="submission" date="2021-06" db="EMBL/GenBank/DDBJ databases">
        <authorList>
            <person name="Sun Q."/>
            <person name="Li D."/>
        </authorList>
    </citation>
    <scope>NUCLEOTIDE SEQUENCE [LARGE SCALE GENOMIC DNA]</scope>
    <source>
        <strain evidence="1 2">MSJ-4</strain>
    </source>
</reference>
<organism evidence="1 2">
    <name type="scientific">Clostridium simiarum</name>
    <dbReference type="NCBI Taxonomy" id="2841506"/>
    <lineage>
        <taxon>Bacteria</taxon>
        <taxon>Bacillati</taxon>
        <taxon>Bacillota</taxon>
        <taxon>Clostridia</taxon>
        <taxon>Eubacteriales</taxon>
        <taxon>Clostridiaceae</taxon>
        <taxon>Clostridium</taxon>
    </lineage>
</organism>
<dbReference type="Proteomes" id="UP000736583">
    <property type="component" value="Unassembled WGS sequence"/>
</dbReference>
<comment type="caution">
    <text evidence="1">The sequence shown here is derived from an EMBL/GenBank/DDBJ whole genome shotgun (WGS) entry which is preliminary data.</text>
</comment>
<accession>A0ABS6EYV4</accession>
<dbReference type="EMBL" id="JAHLQL010000001">
    <property type="protein sequence ID" value="MBU5591409.1"/>
    <property type="molecule type" value="Genomic_DNA"/>
</dbReference>
<dbReference type="RefSeq" id="WP_216456392.1">
    <property type="nucleotide sequence ID" value="NZ_JAHLQL010000001.1"/>
</dbReference>
<evidence type="ECO:0008006" key="3">
    <source>
        <dbReference type="Google" id="ProtNLM"/>
    </source>
</evidence>
<evidence type="ECO:0000313" key="2">
    <source>
        <dbReference type="Proteomes" id="UP000736583"/>
    </source>
</evidence>